<keyword evidence="3" id="KW-1185">Reference proteome</keyword>
<keyword evidence="1" id="KW-0812">Transmembrane</keyword>
<evidence type="ECO:0000256" key="1">
    <source>
        <dbReference type="SAM" id="Phobius"/>
    </source>
</evidence>
<reference evidence="2 3" key="1">
    <citation type="journal article" date="2021" name="BMC Biol.">
        <title>Horizontally acquired antibacterial genes associated with adaptive radiation of ladybird beetles.</title>
        <authorList>
            <person name="Li H.S."/>
            <person name="Tang X.F."/>
            <person name="Huang Y.H."/>
            <person name="Xu Z.Y."/>
            <person name="Chen M.L."/>
            <person name="Du X.Y."/>
            <person name="Qiu B.Y."/>
            <person name="Chen P.T."/>
            <person name="Zhang W."/>
            <person name="Slipinski A."/>
            <person name="Escalona H.E."/>
            <person name="Waterhouse R.M."/>
            <person name="Zwick A."/>
            <person name="Pang H."/>
        </authorList>
    </citation>
    <scope>NUCLEOTIDE SEQUENCE [LARGE SCALE GENOMIC DNA]</scope>
    <source>
        <strain evidence="2">SYSU2018</strain>
    </source>
</reference>
<dbReference type="AlphaFoldDB" id="A0ABD2N2V5"/>
<protein>
    <submittedName>
        <fullName evidence="2">Uncharacterized protein</fullName>
    </submittedName>
</protein>
<dbReference type="Proteomes" id="UP001516400">
    <property type="component" value="Unassembled WGS sequence"/>
</dbReference>
<name>A0ABD2N2V5_9CUCU</name>
<accession>A0ABD2N2V5</accession>
<evidence type="ECO:0000313" key="2">
    <source>
        <dbReference type="EMBL" id="KAL3273018.1"/>
    </source>
</evidence>
<keyword evidence="1" id="KW-0472">Membrane</keyword>
<comment type="caution">
    <text evidence="2">The sequence shown here is derived from an EMBL/GenBank/DDBJ whole genome shotgun (WGS) entry which is preliminary data.</text>
</comment>
<dbReference type="EMBL" id="JABFTP020000062">
    <property type="protein sequence ID" value="KAL3273018.1"/>
    <property type="molecule type" value="Genomic_DNA"/>
</dbReference>
<organism evidence="2 3">
    <name type="scientific">Cryptolaemus montrouzieri</name>
    <dbReference type="NCBI Taxonomy" id="559131"/>
    <lineage>
        <taxon>Eukaryota</taxon>
        <taxon>Metazoa</taxon>
        <taxon>Ecdysozoa</taxon>
        <taxon>Arthropoda</taxon>
        <taxon>Hexapoda</taxon>
        <taxon>Insecta</taxon>
        <taxon>Pterygota</taxon>
        <taxon>Neoptera</taxon>
        <taxon>Endopterygota</taxon>
        <taxon>Coleoptera</taxon>
        <taxon>Polyphaga</taxon>
        <taxon>Cucujiformia</taxon>
        <taxon>Coccinelloidea</taxon>
        <taxon>Coccinellidae</taxon>
        <taxon>Scymninae</taxon>
        <taxon>Scymnini</taxon>
        <taxon>Cryptolaemus</taxon>
    </lineage>
</organism>
<evidence type="ECO:0000313" key="3">
    <source>
        <dbReference type="Proteomes" id="UP001516400"/>
    </source>
</evidence>
<proteinExistence type="predicted"/>
<keyword evidence="1" id="KW-1133">Transmembrane helix</keyword>
<feature type="transmembrane region" description="Helical" evidence="1">
    <location>
        <begin position="66"/>
        <end position="91"/>
    </location>
</feature>
<gene>
    <name evidence="2" type="ORF">HHI36_014474</name>
</gene>
<sequence>MDCEEPLCLKCGPTGCIKCPQMIVFPTRKCVNTCPFGHKPTWSTYSEYMGLICIPNGNFLGLSYDLLAILAGVLTGTLLCVIFITVTVLYFKYRRKKVPQSIESNSDIEDAPEKRREFFKKLETLKPYAQFFLDMLNDTRKRVRDLHNEGDNCAIQAYRPVVRDLTKILILLNRNPEKICVPDDWEHLLAWAEQTSQRFKRISECSQLQVAQLVNFLQKPVILERVSSDDLKGSTTMSTFKPDQPLTASSSLQDIAIHNFNSNYDSRCPSHFNPQWKFQYSLVSSSAPTTEFNPSLWRNSKEYLNSSWLIDDDFLQLGFRPQDEITTEL</sequence>